<reference evidence="1 2" key="2">
    <citation type="journal article" date="2019" name="G3 (Bethesda)">
        <title>Hybrid Assembly of the Genome of the Entomopathogenic Nematode Steinernema carpocapsae Identifies the X-Chromosome.</title>
        <authorList>
            <person name="Serra L."/>
            <person name="Macchietto M."/>
            <person name="Macias-Munoz A."/>
            <person name="McGill C.J."/>
            <person name="Rodriguez I.M."/>
            <person name="Rodriguez B."/>
            <person name="Murad R."/>
            <person name="Mortazavi A."/>
        </authorList>
    </citation>
    <scope>NUCLEOTIDE SEQUENCE [LARGE SCALE GENOMIC DNA]</scope>
    <source>
        <strain evidence="1 2">ALL</strain>
    </source>
</reference>
<organism evidence="1 2">
    <name type="scientific">Steinernema carpocapsae</name>
    <name type="common">Entomopathogenic nematode</name>
    <dbReference type="NCBI Taxonomy" id="34508"/>
    <lineage>
        <taxon>Eukaryota</taxon>
        <taxon>Metazoa</taxon>
        <taxon>Ecdysozoa</taxon>
        <taxon>Nematoda</taxon>
        <taxon>Chromadorea</taxon>
        <taxon>Rhabditida</taxon>
        <taxon>Tylenchina</taxon>
        <taxon>Panagrolaimomorpha</taxon>
        <taxon>Strongyloidoidea</taxon>
        <taxon>Steinernematidae</taxon>
        <taxon>Steinernema</taxon>
    </lineage>
</organism>
<dbReference type="SUPFAM" id="SSF53756">
    <property type="entry name" value="UDP-Glycosyltransferase/glycogen phosphorylase"/>
    <property type="match status" value="1"/>
</dbReference>
<name>A0A4U5P021_STECR</name>
<dbReference type="AlphaFoldDB" id="A0A4U5P021"/>
<gene>
    <name evidence="1" type="ORF">L596_013393</name>
</gene>
<accession>A0A4U5P021</accession>
<sequence>MFKPFTFIWKFKTDKTEYVNGIKTVNTLKVYVLMLPITGYQIQNAKALKKAEVSLNFDRQDLSNVEKLSDAVKELLTNDRCPLYSNIQFK</sequence>
<proteinExistence type="predicted"/>
<comment type="caution">
    <text evidence="1">The sequence shown here is derived from an EMBL/GenBank/DDBJ whole genome shotgun (WGS) entry which is preliminary data.</text>
</comment>
<evidence type="ECO:0000313" key="2">
    <source>
        <dbReference type="Proteomes" id="UP000298663"/>
    </source>
</evidence>
<dbReference type="OrthoDB" id="5835829at2759"/>
<dbReference type="EMBL" id="AZBU02000003">
    <property type="protein sequence ID" value="TKR89258.1"/>
    <property type="molecule type" value="Genomic_DNA"/>
</dbReference>
<keyword evidence="2" id="KW-1185">Reference proteome</keyword>
<evidence type="ECO:0000313" key="1">
    <source>
        <dbReference type="EMBL" id="TKR89258.1"/>
    </source>
</evidence>
<dbReference type="Proteomes" id="UP000298663">
    <property type="component" value="Unassembled WGS sequence"/>
</dbReference>
<reference evidence="1 2" key="1">
    <citation type="journal article" date="2015" name="Genome Biol.">
        <title>Comparative genomics of Steinernema reveals deeply conserved gene regulatory networks.</title>
        <authorList>
            <person name="Dillman A.R."/>
            <person name="Macchietto M."/>
            <person name="Porter C.F."/>
            <person name="Rogers A."/>
            <person name="Williams B."/>
            <person name="Antoshechkin I."/>
            <person name="Lee M.M."/>
            <person name="Goodwin Z."/>
            <person name="Lu X."/>
            <person name="Lewis E.E."/>
            <person name="Goodrich-Blair H."/>
            <person name="Stock S.P."/>
            <person name="Adams B.J."/>
            <person name="Sternberg P.W."/>
            <person name="Mortazavi A."/>
        </authorList>
    </citation>
    <scope>NUCLEOTIDE SEQUENCE [LARGE SCALE GENOMIC DNA]</scope>
    <source>
        <strain evidence="1 2">ALL</strain>
    </source>
</reference>
<protein>
    <submittedName>
        <fullName evidence="1">Uncharacterized protein</fullName>
    </submittedName>
</protein>